<protein>
    <submittedName>
        <fullName evidence="2">Uncharacterized protein</fullName>
    </submittedName>
</protein>
<reference evidence="2" key="1">
    <citation type="submission" date="2018-02" db="EMBL/GenBank/DDBJ databases">
        <title>Rhizophora mucronata_Transcriptome.</title>
        <authorList>
            <person name="Meera S.P."/>
            <person name="Sreeshan A."/>
            <person name="Augustine A."/>
        </authorList>
    </citation>
    <scope>NUCLEOTIDE SEQUENCE</scope>
    <source>
        <tissue evidence="2">Leaf</tissue>
    </source>
</reference>
<keyword evidence="1" id="KW-0472">Membrane</keyword>
<dbReference type="EMBL" id="GGEC01092504">
    <property type="protein sequence ID" value="MBX72988.1"/>
    <property type="molecule type" value="Transcribed_RNA"/>
</dbReference>
<evidence type="ECO:0000256" key="1">
    <source>
        <dbReference type="SAM" id="Phobius"/>
    </source>
</evidence>
<accession>A0A2P2R199</accession>
<dbReference type="AlphaFoldDB" id="A0A2P2R199"/>
<organism evidence="2">
    <name type="scientific">Rhizophora mucronata</name>
    <name type="common">Asiatic mangrove</name>
    <dbReference type="NCBI Taxonomy" id="61149"/>
    <lineage>
        <taxon>Eukaryota</taxon>
        <taxon>Viridiplantae</taxon>
        <taxon>Streptophyta</taxon>
        <taxon>Embryophyta</taxon>
        <taxon>Tracheophyta</taxon>
        <taxon>Spermatophyta</taxon>
        <taxon>Magnoliopsida</taxon>
        <taxon>eudicotyledons</taxon>
        <taxon>Gunneridae</taxon>
        <taxon>Pentapetalae</taxon>
        <taxon>rosids</taxon>
        <taxon>fabids</taxon>
        <taxon>Malpighiales</taxon>
        <taxon>Rhizophoraceae</taxon>
        <taxon>Rhizophora</taxon>
    </lineage>
</organism>
<name>A0A2P2R199_RHIMU</name>
<evidence type="ECO:0000313" key="2">
    <source>
        <dbReference type="EMBL" id="MBX72988.1"/>
    </source>
</evidence>
<keyword evidence="1" id="KW-1133">Transmembrane helix</keyword>
<proteinExistence type="predicted"/>
<feature type="transmembrane region" description="Helical" evidence="1">
    <location>
        <begin position="13"/>
        <end position="30"/>
    </location>
</feature>
<sequence length="53" mass="6083">MQCGGENVLLLELVGASSPYYVFCIYLTLIQKGRKKTNKIMHVQQINTLPHYQ</sequence>
<keyword evidence="1" id="KW-0812">Transmembrane</keyword>